<dbReference type="GO" id="GO:0008843">
    <property type="term" value="F:endochitinase activity"/>
    <property type="evidence" value="ECO:0007669"/>
    <property type="project" value="UniProtKB-EC"/>
</dbReference>
<evidence type="ECO:0000259" key="5">
    <source>
        <dbReference type="PROSITE" id="PS51910"/>
    </source>
</evidence>
<sequence length="110" mass="11979">MGQFAEEAGTRGYSNLIGAYPMMTVRHDEQSVSTYGYTGNQWWSFDDTWSIGKKAAYVKNKGLLGVMVWEMSGGHPAGDPPQRARHRAEVAVPPVTGSPLPVTGSPWPGR</sequence>
<dbReference type="SUPFAM" id="SSF54556">
    <property type="entry name" value="Chitinase insertion domain"/>
    <property type="match status" value="1"/>
</dbReference>
<dbReference type="InterPro" id="IPR001223">
    <property type="entry name" value="Glyco_hydro18_cat"/>
</dbReference>
<evidence type="ECO:0000256" key="1">
    <source>
        <dbReference type="ARBA" id="ARBA00000822"/>
    </source>
</evidence>
<evidence type="ECO:0000256" key="2">
    <source>
        <dbReference type="ARBA" id="ARBA00012729"/>
    </source>
</evidence>
<dbReference type="AlphaFoldDB" id="A0A561V4W3"/>
<dbReference type="Pfam" id="PF00704">
    <property type="entry name" value="Glyco_hydro_18"/>
    <property type="match status" value="1"/>
</dbReference>
<dbReference type="PROSITE" id="PS51910">
    <property type="entry name" value="GH18_2"/>
    <property type="match status" value="1"/>
</dbReference>
<dbReference type="InterPro" id="IPR050314">
    <property type="entry name" value="Glycosyl_Hydrlase_18"/>
</dbReference>
<keyword evidence="6" id="KW-0378">Hydrolase</keyword>
<keyword evidence="3" id="KW-0624">Polysaccharide degradation</keyword>
<evidence type="ECO:0000313" key="6">
    <source>
        <dbReference type="EMBL" id="TWG06652.1"/>
    </source>
</evidence>
<keyword evidence="3" id="KW-0119">Carbohydrate metabolism</keyword>
<dbReference type="GO" id="GO:0005975">
    <property type="term" value="P:carbohydrate metabolic process"/>
    <property type="evidence" value="ECO:0007669"/>
    <property type="project" value="InterPro"/>
</dbReference>
<dbReference type="Proteomes" id="UP000318186">
    <property type="component" value="Unassembled WGS sequence"/>
</dbReference>
<dbReference type="InterPro" id="IPR029070">
    <property type="entry name" value="Chitinase_insertion_sf"/>
</dbReference>
<dbReference type="EC" id="3.2.1.14" evidence="2"/>
<dbReference type="SUPFAM" id="SSF51445">
    <property type="entry name" value="(Trans)glycosidases"/>
    <property type="match status" value="1"/>
</dbReference>
<dbReference type="PANTHER" id="PTHR11177">
    <property type="entry name" value="CHITINASE"/>
    <property type="match status" value="1"/>
</dbReference>
<reference evidence="6 7" key="1">
    <citation type="submission" date="2019-06" db="EMBL/GenBank/DDBJ databases">
        <title>Sequencing the genomes of 1000 actinobacteria strains.</title>
        <authorList>
            <person name="Klenk H.-P."/>
        </authorList>
    </citation>
    <scope>NUCLEOTIDE SEQUENCE [LARGE SCALE GENOMIC DNA]</scope>
    <source>
        <strain evidence="6 7">DSM 42059</strain>
    </source>
</reference>
<gene>
    <name evidence="6" type="ORF">FHX80_115147</name>
</gene>
<comment type="catalytic activity">
    <reaction evidence="1">
        <text>Random endo-hydrolysis of N-acetyl-beta-D-glucosaminide (1-&gt;4)-beta-linkages in chitin and chitodextrins.</text>
        <dbReference type="EC" id="3.2.1.14"/>
    </reaction>
</comment>
<comment type="caution">
    <text evidence="6">The sequence shown here is derived from an EMBL/GenBank/DDBJ whole genome shotgun (WGS) entry which is preliminary data.</text>
</comment>
<dbReference type="InterPro" id="IPR017853">
    <property type="entry name" value="GH"/>
</dbReference>
<dbReference type="PANTHER" id="PTHR11177:SF317">
    <property type="entry name" value="CHITINASE 12-RELATED"/>
    <property type="match status" value="1"/>
</dbReference>
<name>A0A561V4W3_9ACTN</name>
<evidence type="ECO:0000256" key="4">
    <source>
        <dbReference type="SAM" id="MobiDB-lite"/>
    </source>
</evidence>
<accession>A0A561V4W3</accession>
<feature type="domain" description="GH18" evidence="5">
    <location>
        <begin position="1"/>
        <end position="92"/>
    </location>
</feature>
<protein>
    <recommendedName>
        <fullName evidence="2">chitinase</fullName>
        <ecNumber evidence="2">3.2.1.14</ecNumber>
    </recommendedName>
</protein>
<evidence type="ECO:0000313" key="7">
    <source>
        <dbReference type="Proteomes" id="UP000318186"/>
    </source>
</evidence>
<keyword evidence="3" id="KW-0146">Chitin degradation</keyword>
<feature type="region of interest" description="Disordered" evidence="4">
    <location>
        <begin position="75"/>
        <end position="110"/>
    </location>
</feature>
<proteinExistence type="predicted"/>
<dbReference type="EMBL" id="VIWW01000001">
    <property type="protein sequence ID" value="TWG06652.1"/>
    <property type="molecule type" value="Genomic_DNA"/>
</dbReference>
<evidence type="ECO:0000256" key="3">
    <source>
        <dbReference type="ARBA" id="ARBA00023024"/>
    </source>
</evidence>
<dbReference type="GO" id="GO:0006032">
    <property type="term" value="P:chitin catabolic process"/>
    <property type="evidence" value="ECO:0007669"/>
    <property type="project" value="UniProtKB-KW"/>
</dbReference>
<dbReference type="Gene3D" id="3.20.20.80">
    <property type="entry name" value="Glycosidases"/>
    <property type="match status" value="1"/>
</dbReference>
<organism evidence="6 7">
    <name type="scientific">Streptomyces brevispora</name>
    <dbReference type="NCBI Taxonomy" id="887462"/>
    <lineage>
        <taxon>Bacteria</taxon>
        <taxon>Bacillati</taxon>
        <taxon>Actinomycetota</taxon>
        <taxon>Actinomycetes</taxon>
        <taxon>Kitasatosporales</taxon>
        <taxon>Streptomycetaceae</taxon>
        <taxon>Streptomyces</taxon>
    </lineage>
</organism>